<evidence type="ECO:0000256" key="1">
    <source>
        <dbReference type="PIRSR" id="PIRSR640198-1"/>
    </source>
</evidence>
<dbReference type="PROSITE" id="PS51459">
    <property type="entry name" value="FIDO"/>
    <property type="match status" value="1"/>
</dbReference>
<comment type="caution">
    <text evidence="4">The sequence shown here is derived from an EMBL/GenBank/DDBJ whole genome shotgun (WGS) entry which is preliminary data.</text>
</comment>
<feature type="active site" evidence="1">
    <location>
        <position position="209"/>
    </location>
</feature>
<evidence type="ECO:0000256" key="2">
    <source>
        <dbReference type="PIRSR" id="PIRSR640198-2"/>
    </source>
</evidence>
<dbReference type="PANTHER" id="PTHR13504">
    <property type="entry name" value="FIDO DOMAIN-CONTAINING PROTEIN DDB_G0283145"/>
    <property type="match status" value="1"/>
</dbReference>
<evidence type="ECO:0000259" key="3">
    <source>
        <dbReference type="PROSITE" id="PS51459"/>
    </source>
</evidence>
<keyword evidence="5" id="KW-1185">Reference proteome</keyword>
<dbReference type="Gene3D" id="1.10.3290.10">
    <property type="entry name" value="Fido-like domain"/>
    <property type="match status" value="1"/>
</dbReference>
<dbReference type="EMBL" id="JAULSN010000006">
    <property type="protein sequence ID" value="KAK3369622.1"/>
    <property type="molecule type" value="Genomic_DNA"/>
</dbReference>
<dbReference type="Proteomes" id="UP001287356">
    <property type="component" value="Unassembled WGS sequence"/>
</dbReference>
<evidence type="ECO:0000313" key="5">
    <source>
        <dbReference type="Proteomes" id="UP001287356"/>
    </source>
</evidence>
<feature type="binding site" evidence="2">
    <location>
        <begin position="213"/>
        <end position="220"/>
    </location>
    <ligand>
        <name>ATP</name>
        <dbReference type="ChEBI" id="CHEBI:30616"/>
    </ligand>
</feature>
<keyword evidence="2" id="KW-0067">ATP-binding</keyword>
<dbReference type="SUPFAM" id="SSF140931">
    <property type="entry name" value="Fic-like"/>
    <property type="match status" value="1"/>
</dbReference>
<dbReference type="InterPro" id="IPR040198">
    <property type="entry name" value="Fido_containing"/>
</dbReference>
<dbReference type="InterPro" id="IPR036597">
    <property type="entry name" value="Fido-like_dom_sf"/>
</dbReference>
<reference evidence="4" key="1">
    <citation type="journal article" date="2023" name="Mol. Phylogenet. Evol.">
        <title>Genome-scale phylogeny and comparative genomics of the fungal order Sordariales.</title>
        <authorList>
            <person name="Hensen N."/>
            <person name="Bonometti L."/>
            <person name="Westerberg I."/>
            <person name="Brannstrom I.O."/>
            <person name="Guillou S."/>
            <person name="Cros-Aarteil S."/>
            <person name="Calhoun S."/>
            <person name="Haridas S."/>
            <person name="Kuo A."/>
            <person name="Mondo S."/>
            <person name="Pangilinan J."/>
            <person name="Riley R."/>
            <person name="LaButti K."/>
            <person name="Andreopoulos B."/>
            <person name="Lipzen A."/>
            <person name="Chen C."/>
            <person name="Yan M."/>
            <person name="Daum C."/>
            <person name="Ng V."/>
            <person name="Clum A."/>
            <person name="Steindorff A."/>
            <person name="Ohm R.A."/>
            <person name="Martin F."/>
            <person name="Silar P."/>
            <person name="Natvig D.O."/>
            <person name="Lalanne C."/>
            <person name="Gautier V."/>
            <person name="Ament-Velasquez S.L."/>
            <person name="Kruys A."/>
            <person name="Hutchinson M.I."/>
            <person name="Powell A.J."/>
            <person name="Barry K."/>
            <person name="Miller A.N."/>
            <person name="Grigoriev I.V."/>
            <person name="Debuchy R."/>
            <person name="Gladieux P."/>
            <person name="Hiltunen Thoren M."/>
            <person name="Johannesson H."/>
        </authorList>
    </citation>
    <scope>NUCLEOTIDE SEQUENCE</scope>
    <source>
        <strain evidence="4">CBS 958.72</strain>
    </source>
</reference>
<organism evidence="4 5">
    <name type="scientific">Lasiosphaeria ovina</name>
    <dbReference type="NCBI Taxonomy" id="92902"/>
    <lineage>
        <taxon>Eukaryota</taxon>
        <taxon>Fungi</taxon>
        <taxon>Dikarya</taxon>
        <taxon>Ascomycota</taxon>
        <taxon>Pezizomycotina</taxon>
        <taxon>Sordariomycetes</taxon>
        <taxon>Sordariomycetidae</taxon>
        <taxon>Sordariales</taxon>
        <taxon>Lasiosphaeriaceae</taxon>
        <taxon>Lasiosphaeria</taxon>
    </lineage>
</organism>
<feature type="domain" description="Fido" evidence="3">
    <location>
        <begin position="116"/>
        <end position="270"/>
    </location>
</feature>
<protein>
    <submittedName>
        <fullName evidence="4">Fic/DOC family protein</fullName>
    </submittedName>
</protein>
<dbReference type="GO" id="GO:0005524">
    <property type="term" value="F:ATP binding"/>
    <property type="evidence" value="ECO:0007669"/>
    <property type="project" value="UniProtKB-KW"/>
</dbReference>
<dbReference type="Pfam" id="PF02661">
    <property type="entry name" value="Fic"/>
    <property type="match status" value="1"/>
</dbReference>
<sequence>MDEVGELIQSLQNGTESVAEILLREMAAVVYGSNTKARRGLGLDETLKLCMLVFSGQLDIDYSDRTPEYQVKLEKLIRKDINPGDNHIIRSRREVVQHAAAFQHIVNEFVHAQKPMTEKLIKDTHAILVKGISAAGAGFLDTSKDFGGKYRSDDVYIGVQQCPKPSEIAAAMTSMVKNLGIELDAAEKAGVLDPFALAAKYCDRFVNIHPFRDGNGRMCRLVLNVILIKYAGIVVNVGEHDQSRDEYLSAAEESRAVGGHAGPLATLVLREGYKTLKKMRDTLRKYKTWGKQDMERKGRE</sequence>
<evidence type="ECO:0000313" key="4">
    <source>
        <dbReference type="EMBL" id="KAK3369622.1"/>
    </source>
</evidence>
<name>A0AAE0K4U0_9PEZI</name>
<dbReference type="InterPro" id="IPR003812">
    <property type="entry name" value="Fido"/>
</dbReference>
<accession>A0AAE0K4U0</accession>
<keyword evidence="2" id="KW-0547">Nucleotide-binding</keyword>
<proteinExistence type="predicted"/>
<dbReference type="AlphaFoldDB" id="A0AAE0K4U0"/>
<dbReference type="PANTHER" id="PTHR13504:SF38">
    <property type="entry name" value="FIDO DOMAIN-CONTAINING PROTEIN"/>
    <property type="match status" value="1"/>
</dbReference>
<gene>
    <name evidence="4" type="ORF">B0T24DRAFT_532539</name>
</gene>
<reference evidence="4" key="2">
    <citation type="submission" date="2023-06" db="EMBL/GenBank/DDBJ databases">
        <authorList>
            <consortium name="Lawrence Berkeley National Laboratory"/>
            <person name="Haridas S."/>
            <person name="Hensen N."/>
            <person name="Bonometti L."/>
            <person name="Westerberg I."/>
            <person name="Brannstrom I.O."/>
            <person name="Guillou S."/>
            <person name="Cros-Aarteil S."/>
            <person name="Calhoun S."/>
            <person name="Kuo A."/>
            <person name="Mondo S."/>
            <person name="Pangilinan J."/>
            <person name="Riley R."/>
            <person name="Labutti K."/>
            <person name="Andreopoulos B."/>
            <person name="Lipzen A."/>
            <person name="Chen C."/>
            <person name="Yanf M."/>
            <person name="Daum C."/>
            <person name="Ng V."/>
            <person name="Clum A."/>
            <person name="Steindorff A."/>
            <person name="Ohm R."/>
            <person name="Martin F."/>
            <person name="Silar P."/>
            <person name="Natvig D."/>
            <person name="Lalanne C."/>
            <person name="Gautier V."/>
            <person name="Ament-Velasquez S.L."/>
            <person name="Kruys A."/>
            <person name="Hutchinson M.I."/>
            <person name="Powell A.J."/>
            <person name="Barry K."/>
            <person name="Miller A.N."/>
            <person name="Grigoriev I.V."/>
            <person name="Debuchy R."/>
            <person name="Gladieux P."/>
            <person name="Thoren M.H."/>
            <person name="Johannesson H."/>
        </authorList>
    </citation>
    <scope>NUCLEOTIDE SEQUENCE</scope>
    <source>
        <strain evidence="4">CBS 958.72</strain>
    </source>
</reference>